<dbReference type="InterPro" id="IPR047127">
    <property type="entry name" value="MutT-like"/>
</dbReference>
<dbReference type="CDD" id="cd03425">
    <property type="entry name" value="NUDIX_MutT_NudA_like"/>
    <property type="match status" value="1"/>
</dbReference>
<dbReference type="GO" id="GO:0046872">
    <property type="term" value="F:metal ion binding"/>
    <property type="evidence" value="ECO:0007669"/>
    <property type="project" value="UniProtKB-KW"/>
</dbReference>
<comment type="cofactor">
    <cofactor evidence="1">
        <name>Mg(2+)</name>
        <dbReference type="ChEBI" id="CHEBI:18420"/>
    </cofactor>
</comment>
<dbReference type="AlphaFoldDB" id="A0A8B2P0Z5"/>
<dbReference type="GO" id="GO:0006260">
    <property type="term" value="P:DNA replication"/>
    <property type="evidence" value="ECO:0007669"/>
    <property type="project" value="UniProtKB-KW"/>
</dbReference>
<evidence type="ECO:0000256" key="10">
    <source>
        <dbReference type="ARBA" id="ARBA00035861"/>
    </source>
</evidence>
<comment type="catalytic activity">
    <reaction evidence="11">
        <text>8-oxo-GTP + H2O = 8-oxo-GMP + diphosphate + H(+)</text>
        <dbReference type="Rhea" id="RHEA:67616"/>
        <dbReference type="ChEBI" id="CHEBI:15377"/>
        <dbReference type="ChEBI" id="CHEBI:15378"/>
        <dbReference type="ChEBI" id="CHEBI:33019"/>
        <dbReference type="ChEBI" id="CHEBI:143553"/>
        <dbReference type="ChEBI" id="CHEBI:145694"/>
    </reaction>
</comment>
<keyword evidence="5" id="KW-0479">Metal-binding</keyword>
<evidence type="ECO:0000259" key="17">
    <source>
        <dbReference type="PROSITE" id="PS51462"/>
    </source>
</evidence>
<dbReference type="InterPro" id="IPR029119">
    <property type="entry name" value="MutY_C"/>
</dbReference>
<evidence type="ECO:0000256" key="8">
    <source>
        <dbReference type="ARBA" id="ARBA00022842"/>
    </source>
</evidence>
<dbReference type="InterPro" id="IPR000086">
    <property type="entry name" value="NUDIX_hydrolase_dom"/>
</dbReference>
<keyword evidence="4" id="KW-0235">DNA replication</keyword>
<dbReference type="InterPro" id="IPR020476">
    <property type="entry name" value="Nudix_hydrolase"/>
</dbReference>
<dbReference type="EC" id="3.6.1.55" evidence="12"/>
<comment type="caution">
    <text evidence="18">The sequence shown here is derived from an EMBL/GenBank/DDBJ whole genome shotgun (WGS) entry which is preliminary data.</text>
</comment>
<dbReference type="FunFam" id="3.90.79.10:FF:000014">
    <property type="entry name" value="8-oxo-dGTP diphosphatase MutT"/>
    <property type="match status" value="1"/>
</dbReference>
<keyword evidence="6" id="KW-0227">DNA damage</keyword>
<dbReference type="GO" id="GO:0035539">
    <property type="term" value="F:8-oxo-7,8-dihydrodeoxyguanosine triphosphate pyrophosphatase activity"/>
    <property type="evidence" value="ECO:0007669"/>
    <property type="project" value="UniProtKB-EC"/>
</dbReference>
<dbReference type="GO" id="GO:0006281">
    <property type="term" value="P:DNA repair"/>
    <property type="evidence" value="ECO:0007669"/>
    <property type="project" value="UniProtKB-KW"/>
</dbReference>
<dbReference type="Gene3D" id="3.90.79.10">
    <property type="entry name" value="Nucleoside Triphosphate Pyrophosphohydrolase"/>
    <property type="match status" value="1"/>
</dbReference>
<evidence type="ECO:0000313" key="19">
    <source>
        <dbReference type="Proteomes" id="UP000249590"/>
    </source>
</evidence>
<keyword evidence="7" id="KW-0378">Hydrolase</keyword>
<evidence type="ECO:0000313" key="18">
    <source>
        <dbReference type="EMBL" id="RAI04115.1"/>
    </source>
</evidence>
<evidence type="ECO:0000256" key="14">
    <source>
        <dbReference type="ARBA" id="ARBA00041592"/>
    </source>
</evidence>
<evidence type="ECO:0000256" key="15">
    <source>
        <dbReference type="ARBA" id="ARBA00041979"/>
    </source>
</evidence>
<evidence type="ECO:0000256" key="4">
    <source>
        <dbReference type="ARBA" id="ARBA00022705"/>
    </source>
</evidence>
<dbReference type="EMBL" id="QHHQ01000001">
    <property type="protein sequence ID" value="RAI04115.1"/>
    <property type="molecule type" value="Genomic_DNA"/>
</dbReference>
<evidence type="ECO:0000256" key="9">
    <source>
        <dbReference type="ARBA" id="ARBA00023204"/>
    </source>
</evidence>
<accession>A0A8B2P0Z5</accession>
<evidence type="ECO:0000256" key="1">
    <source>
        <dbReference type="ARBA" id="ARBA00001946"/>
    </source>
</evidence>
<name>A0A8B2P0Z5_9HYPH</name>
<evidence type="ECO:0000256" key="11">
    <source>
        <dbReference type="ARBA" id="ARBA00036904"/>
    </source>
</evidence>
<dbReference type="PANTHER" id="PTHR47707">
    <property type="entry name" value="8-OXO-DGTP DIPHOSPHATASE"/>
    <property type="match status" value="1"/>
</dbReference>
<keyword evidence="3" id="KW-0515">Mutator protein</keyword>
<dbReference type="GO" id="GO:0044716">
    <property type="term" value="F:8-oxo-GDP phosphatase activity"/>
    <property type="evidence" value="ECO:0007669"/>
    <property type="project" value="TreeGrafter"/>
</dbReference>
<evidence type="ECO:0000256" key="13">
    <source>
        <dbReference type="ARBA" id="ARBA00040794"/>
    </source>
</evidence>
<keyword evidence="9" id="KW-0234">DNA repair</keyword>
<evidence type="ECO:0000256" key="5">
    <source>
        <dbReference type="ARBA" id="ARBA00022723"/>
    </source>
</evidence>
<dbReference type="OrthoDB" id="9810648at2"/>
<evidence type="ECO:0000256" key="2">
    <source>
        <dbReference type="ARBA" id="ARBA00005582"/>
    </source>
</evidence>
<proteinExistence type="inferred from homology"/>
<evidence type="ECO:0000256" key="7">
    <source>
        <dbReference type="ARBA" id="ARBA00022801"/>
    </source>
</evidence>
<evidence type="ECO:0000256" key="12">
    <source>
        <dbReference type="ARBA" id="ARBA00038905"/>
    </source>
</evidence>
<dbReference type="InterPro" id="IPR015797">
    <property type="entry name" value="NUDIX_hydrolase-like_dom_sf"/>
</dbReference>
<dbReference type="RefSeq" id="WP_111343321.1">
    <property type="nucleotide sequence ID" value="NZ_QHHQ01000001.1"/>
</dbReference>
<dbReference type="Pfam" id="PF14815">
    <property type="entry name" value="NUDIX_4"/>
    <property type="match status" value="1"/>
</dbReference>
<feature type="domain" description="Nudix hydrolase" evidence="17">
    <location>
        <begin position="2"/>
        <end position="132"/>
    </location>
</feature>
<comment type="similarity">
    <text evidence="2">Belongs to the Nudix hydrolase family.</text>
</comment>
<dbReference type="Proteomes" id="UP000249590">
    <property type="component" value="Unassembled WGS sequence"/>
</dbReference>
<gene>
    <name evidence="18" type="ORF">DLJ53_06605</name>
</gene>
<dbReference type="PRINTS" id="PR00502">
    <property type="entry name" value="NUDIXFAMILY"/>
</dbReference>
<evidence type="ECO:0000256" key="16">
    <source>
        <dbReference type="ARBA" id="ARBA00042798"/>
    </source>
</evidence>
<keyword evidence="8" id="KW-0460">Magnesium</keyword>
<protein>
    <recommendedName>
        <fullName evidence="13">8-oxo-dGTP diphosphatase</fullName>
        <ecNumber evidence="12">3.6.1.55</ecNumber>
    </recommendedName>
    <alternativeName>
        <fullName evidence="16">7,8-dihydro-8-oxoguanine-triphosphatase</fullName>
    </alternativeName>
    <alternativeName>
        <fullName evidence="15">Mutator protein MutT</fullName>
    </alternativeName>
    <alternativeName>
        <fullName evidence="14">dGTP pyrophosphohydrolase</fullName>
    </alternativeName>
</protein>
<reference evidence="18 19" key="1">
    <citation type="submission" date="2018-05" db="EMBL/GenBank/DDBJ databases">
        <title>Acuticoccus sediminis sp. nov., isolated from deep-sea sediment of Indian Ocean.</title>
        <authorList>
            <person name="Liu X."/>
            <person name="Lai Q."/>
            <person name="Du Y."/>
            <person name="Sun F."/>
            <person name="Zhang X."/>
            <person name="Wang S."/>
            <person name="Shao Z."/>
        </authorList>
    </citation>
    <scope>NUCLEOTIDE SEQUENCE [LARGE SCALE GENOMIC DNA]</scope>
    <source>
        <strain evidence="18 19">PTG4-2</strain>
    </source>
</reference>
<comment type="catalytic activity">
    <reaction evidence="10">
        <text>8-oxo-dGTP + H2O = 8-oxo-dGMP + diphosphate + H(+)</text>
        <dbReference type="Rhea" id="RHEA:31575"/>
        <dbReference type="ChEBI" id="CHEBI:15377"/>
        <dbReference type="ChEBI" id="CHEBI:15378"/>
        <dbReference type="ChEBI" id="CHEBI:33019"/>
        <dbReference type="ChEBI" id="CHEBI:63224"/>
        <dbReference type="ChEBI" id="CHEBI:77896"/>
        <dbReference type="EC" id="3.6.1.55"/>
    </reaction>
</comment>
<evidence type="ECO:0000256" key="3">
    <source>
        <dbReference type="ARBA" id="ARBA00022457"/>
    </source>
</evidence>
<dbReference type="PROSITE" id="PS51462">
    <property type="entry name" value="NUDIX"/>
    <property type="match status" value="1"/>
</dbReference>
<keyword evidence="19" id="KW-1185">Reference proteome</keyword>
<sequence length="138" mass="14809">MRLVLVVAAALVDGSGRILVTQRPEGKSMAGLWEFPGGKIEAGETPEAALCRELAEEIGVTVEPSALEPLTFASHTYADFHLMMPLYVVRRWVGTPAALEVADLQFVMPERLGELAMPEADGPLVSAVQSIFTEISAT</sequence>
<dbReference type="SUPFAM" id="SSF55811">
    <property type="entry name" value="Nudix"/>
    <property type="match status" value="1"/>
</dbReference>
<dbReference type="GO" id="GO:0008413">
    <property type="term" value="F:8-oxo-7,8-dihydroguanosine triphosphate pyrophosphatase activity"/>
    <property type="evidence" value="ECO:0007669"/>
    <property type="project" value="TreeGrafter"/>
</dbReference>
<dbReference type="PANTHER" id="PTHR47707:SF1">
    <property type="entry name" value="NUDIX HYDROLASE FAMILY PROTEIN"/>
    <property type="match status" value="1"/>
</dbReference>
<dbReference type="InterPro" id="IPR020084">
    <property type="entry name" value="NUDIX_hydrolase_CS"/>
</dbReference>
<dbReference type="PROSITE" id="PS00893">
    <property type="entry name" value="NUDIX_BOX"/>
    <property type="match status" value="1"/>
</dbReference>
<organism evidence="18 19">
    <name type="scientific">Acuticoccus sediminis</name>
    <dbReference type="NCBI Taxonomy" id="2184697"/>
    <lineage>
        <taxon>Bacteria</taxon>
        <taxon>Pseudomonadati</taxon>
        <taxon>Pseudomonadota</taxon>
        <taxon>Alphaproteobacteria</taxon>
        <taxon>Hyphomicrobiales</taxon>
        <taxon>Amorphaceae</taxon>
        <taxon>Acuticoccus</taxon>
    </lineage>
</organism>
<dbReference type="GO" id="GO:0044715">
    <property type="term" value="F:8-oxo-dGDP phosphatase activity"/>
    <property type="evidence" value="ECO:0007669"/>
    <property type="project" value="TreeGrafter"/>
</dbReference>
<evidence type="ECO:0000256" key="6">
    <source>
        <dbReference type="ARBA" id="ARBA00022763"/>
    </source>
</evidence>